<reference evidence="1 2" key="1">
    <citation type="journal article" date="2021" name="Commun. Biol.">
        <title>The genome of Shorea leprosula (Dipterocarpaceae) highlights the ecological relevance of drought in aseasonal tropical rainforests.</title>
        <authorList>
            <person name="Ng K.K.S."/>
            <person name="Kobayashi M.J."/>
            <person name="Fawcett J.A."/>
            <person name="Hatakeyama M."/>
            <person name="Paape T."/>
            <person name="Ng C.H."/>
            <person name="Ang C.C."/>
            <person name="Tnah L.H."/>
            <person name="Lee C.T."/>
            <person name="Nishiyama T."/>
            <person name="Sese J."/>
            <person name="O'Brien M.J."/>
            <person name="Copetti D."/>
            <person name="Mohd Noor M.I."/>
            <person name="Ong R.C."/>
            <person name="Putra M."/>
            <person name="Sireger I.Z."/>
            <person name="Indrioko S."/>
            <person name="Kosugi Y."/>
            <person name="Izuno A."/>
            <person name="Isagi Y."/>
            <person name="Lee S.L."/>
            <person name="Shimizu K.K."/>
        </authorList>
    </citation>
    <scope>NUCLEOTIDE SEQUENCE [LARGE SCALE GENOMIC DNA]</scope>
    <source>
        <strain evidence="1">214</strain>
    </source>
</reference>
<proteinExistence type="predicted"/>
<dbReference type="AlphaFoldDB" id="A0AAV5KAI3"/>
<dbReference type="EMBL" id="BPVZ01000057">
    <property type="protein sequence ID" value="GKV21547.1"/>
    <property type="molecule type" value="Genomic_DNA"/>
</dbReference>
<gene>
    <name evidence="1" type="ORF">SLEP1_g31517</name>
</gene>
<keyword evidence="2" id="KW-1185">Reference proteome</keyword>
<protein>
    <submittedName>
        <fullName evidence="1">Uncharacterized protein</fullName>
    </submittedName>
</protein>
<dbReference type="Proteomes" id="UP001054252">
    <property type="component" value="Unassembled WGS sequence"/>
</dbReference>
<comment type="caution">
    <text evidence="1">The sequence shown here is derived from an EMBL/GenBank/DDBJ whole genome shotgun (WGS) entry which is preliminary data.</text>
</comment>
<evidence type="ECO:0000313" key="1">
    <source>
        <dbReference type="EMBL" id="GKV21547.1"/>
    </source>
</evidence>
<accession>A0AAV5KAI3</accession>
<name>A0AAV5KAI3_9ROSI</name>
<evidence type="ECO:0000313" key="2">
    <source>
        <dbReference type="Proteomes" id="UP001054252"/>
    </source>
</evidence>
<sequence>MKSILTLRRFTPLQRVDQPVQQRYIKHVAPSILQLYTISRFCSSSSRCSPQNVPSKPPAPALRKLEAFGSALLFPLLSAGCSCLWGRIAWVLGKKQLPIPLFLLELTWVNLNCSCSSNFWETREFPADLPPASSSPCSSGFSWKILVKLSTWRFCDTRFSGIRA</sequence>
<organism evidence="1 2">
    <name type="scientific">Rubroshorea leprosula</name>
    <dbReference type="NCBI Taxonomy" id="152421"/>
    <lineage>
        <taxon>Eukaryota</taxon>
        <taxon>Viridiplantae</taxon>
        <taxon>Streptophyta</taxon>
        <taxon>Embryophyta</taxon>
        <taxon>Tracheophyta</taxon>
        <taxon>Spermatophyta</taxon>
        <taxon>Magnoliopsida</taxon>
        <taxon>eudicotyledons</taxon>
        <taxon>Gunneridae</taxon>
        <taxon>Pentapetalae</taxon>
        <taxon>rosids</taxon>
        <taxon>malvids</taxon>
        <taxon>Malvales</taxon>
        <taxon>Dipterocarpaceae</taxon>
        <taxon>Rubroshorea</taxon>
    </lineage>
</organism>